<dbReference type="InterPro" id="IPR025335">
    <property type="entry name" value="DUF4241"/>
</dbReference>
<keyword evidence="2" id="KW-1185">Reference proteome</keyword>
<protein>
    <submittedName>
        <fullName evidence="1">DUF4241 domain-containing protein</fullName>
    </submittedName>
</protein>
<dbReference type="EMBL" id="VCIZ01000002">
    <property type="protein sequence ID" value="TSP14056.1"/>
    <property type="molecule type" value="Genomic_DNA"/>
</dbReference>
<dbReference type="RefSeq" id="WP_144196758.1">
    <property type="nucleotide sequence ID" value="NZ_VCIZ01000002.1"/>
</dbReference>
<name>A0ABY3ESW3_9BURK</name>
<organism evidence="1 2">
    <name type="scientific">Cupriavidus campinensis</name>
    <dbReference type="NCBI Taxonomy" id="151783"/>
    <lineage>
        <taxon>Bacteria</taxon>
        <taxon>Pseudomonadati</taxon>
        <taxon>Pseudomonadota</taxon>
        <taxon>Betaproteobacteria</taxon>
        <taxon>Burkholderiales</taxon>
        <taxon>Burkholderiaceae</taxon>
        <taxon>Cupriavidus</taxon>
    </lineage>
</organism>
<comment type="caution">
    <text evidence="1">The sequence shown here is derived from an EMBL/GenBank/DDBJ whole genome shotgun (WGS) entry which is preliminary data.</text>
</comment>
<sequence>MSHTFGGVFALNGISERKEFQVASGVMRVTDPCYDMDTWCAGEIPAANGTWIGHVGYGTDPDDLKSALKWWDEHLKEETEFAKKLAENVPADKRDAYAKHMLDSHLLRRPKPSEESCRRVQYIHVVHQSLATELDAPTVFTDYELVDKLHVGVDSGQAGFFDRGPYAEAVSDKDHRGREGARFEAFYDHICEQTLGPTQFAGNGYGVASSSGWGDGGYSCYVKKDAAGQAVAAFIAFIWDGGDEEEEGDDA</sequence>
<accession>A0ABY3ESW3</accession>
<proteinExistence type="predicted"/>
<reference evidence="1 2" key="1">
    <citation type="submission" date="2019-05" db="EMBL/GenBank/DDBJ databases">
        <title>Whole genome sequence analysis of Cupriavidus campinensis S14E4C strain.</title>
        <authorList>
            <person name="Abbaszade G."/>
            <person name="Szabo A."/>
            <person name="Toumi M."/>
            <person name="Toth E."/>
        </authorList>
    </citation>
    <scope>NUCLEOTIDE SEQUENCE [LARGE SCALE GENOMIC DNA]</scope>
    <source>
        <strain evidence="1 2">S14E4C</strain>
    </source>
</reference>
<dbReference type="Pfam" id="PF14025">
    <property type="entry name" value="DUF4241"/>
    <property type="match status" value="1"/>
</dbReference>
<dbReference type="Proteomes" id="UP000318943">
    <property type="component" value="Unassembled WGS sequence"/>
</dbReference>
<evidence type="ECO:0000313" key="2">
    <source>
        <dbReference type="Proteomes" id="UP000318943"/>
    </source>
</evidence>
<gene>
    <name evidence="1" type="ORF">FGG12_06190</name>
</gene>
<evidence type="ECO:0000313" key="1">
    <source>
        <dbReference type="EMBL" id="TSP14056.1"/>
    </source>
</evidence>